<dbReference type="AlphaFoldDB" id="A0A098Y3W0"/>
<dbReference type="InterPro" id="IPR004090">
    <property type="entry name" value="Chemotax_Me-accpt_rcpt"/>
</dbReference>
<evidence type="ECO:0000256" key="1">
    <source>
        <dbReference type="ARBA" id="ARBA00023224"/>
    </source>
</evidence>
<dbReference type="PRINTS" id="PR00260">
    <property type="entry name" value="CHEMTRNSDUCR"/>
</dbReference>
<comment type="caution">
    <text evidence="5">The sequence shown here is derived from an EMBL/GenBank/DDBJ whole genome shotgun (WGS) entry which is preliminary data.</text>
</comment>
<dbReference type="PROSITE" id="PS50111">
    <property type="entry name" value="CHEMOTAXIS_TRANSDUC_2"/>
    <property type="match status" value="1"/>
</dbReference>
<organism evidence="5 6">
    <name type="scientific">Modestobacter caceresii</name>
    <dbReference type="NCBI Taxonomy" id="1522368"/>
    <lineage>
        <taxon>Bacteria</taxon>
        <taxon>Bacillati</taxon>
        <taxon>Actinomycetota</taxon>
        <taxon>Actinomycetes</taxon>
        <taxon>Geodermatophilales</taxon>
        <taxon>Geodermatophilaceae</taxon>
        <taxon>Modestobacter</taxon>
    </lineage>
</organism>
<dbReference type="Proteomes" id="UP000029713">
    <property type="component" value="Unassembled WGS sequence"/>
</dbReference>
<dbReference type="EMBL" id="JPMX01000136">
    <property type="protein sequence ID" value="KGH43369.1"/>
    <property type="molecule type" value="Genomic_DNA"/>
</dbReference>
<dbReference type="GO" id="GO:0006935">
    <property type="term" value="P:chemotaxis"/>
    <property type="evidence" value="ECO:0007669"/>
    <property type="project" value="InterPro"/>
</dbReference>
<feature type="non-terminal residue" evidence="5">
    <location>
        <position position="1"/>
    </location>
</feature>
<proteinExistence type="inferred from homology"/>
<evidence type="ECO:0000313" key="5">
    <source>
        <dbReference type="EMBL" id="KGH43369.1"/>
    </source>
</evidence>
<protein>
    <recommendedName>
        <fullName evidence="4">Methyl-accepting transducer domain-containing protein</fullName>
    </recommendedName>
</protein>
<dbReference type="PANTHER" id="PTHR32089:SF112">
    <property type="entry name" value="LYSOZYME-LIKE PROTEIN-RELATED"/>
    <property type="match status" value="1"/>
</dbReference>
<keyword evidence="1 3" id="KW-0807">Transducer</keyword>
<dbReference type="Gene3D" id="1.10.287.950">
    <property type="entry name" value="Methyl-accepting chemotaxis protein"/>
    <property type="match status" value="1"/>
</dbReference>
<accession>A0A098Y3W0</accession>
<reference evidence="5 6" key="1">
    <citation type="submission" date="2014-07" db="EMBL/GenBank/DDBJ databases">
        <title>Biosystematic studies on Modestobacter strains isolated from extreme hyper-arid desert soil and from historic building.</title>
        <authorList>
            <person name="Bukarasam K."/>
            <person name="Bull A."/>
            <person name="Girard G."/>
            <person name="van Wezel G."/>
            <person name="Goodfellow M."/>
        </authorList>
    </citation>
    <scope>NUCLEOTIDE SEQUENCE [LARGE SCALE GENOMIC DNA]</scope>
    <source>
        <strain evidence="5 6">KNN45-2b</strain>
    </source>
</reference>
<dbReference type="GO" id="GO:0004888">
    <property type="term" value="F:transmembrane signaling receptor activity"/>
    <property type="evidence" value="ECO:0007669"/>
    <property type="project" value="InterPro"/>
</dbReference>
<evidence type="ECO:0000259" key="4">
    <source>
        <dbReference type="PROSITE" id="PS50111"/>
    </source>
</evidence>
<dbReference type="GO" id="GO:0007165">
    <property type="term" value="P:signal transduction"/>
    <property type="evidence" value="ECO:0007669"/>
    <property type="project" value="UniProtKB-KW"/>
</dbReference>
<feature type="non-terminal residue" evidence="5">
    <location>
        <position position="72"/>
    </location>
</feature>
<dbReference type="PANTHER" id="PTHR32089">
    <property type="entry name" value="METHYL-ACCEPTING CHEMOTAXIS PROTEIN MCPB"/>
    <property type="match status" value="1"/>
</dbReference>
<comment type="similarity">
    <text evidence="2">Belongs to the methyl-accepting chemotaxis (MCP) protein family.</text>
</comment>
<evidence type="ECO:0000313" key="6">
    <source>
        <dbReference type="Proteomes" id="UP000029713"/>
    </source>
</evidence>
<keyword evidence="6" id="KW-1185">Reference proteome</keyword>
<name>A0A098Y3W0_9ACTN</name>
<sequence length="72" mass="7567">VVAGDRRGREGDHQHRGADLLALNATIEAARAGEAGKGFAVVANEVKELAQETARATEDIARRVEAIQGDTS</sequence>
<dbReference type="InterPro" id="IPR004089">
    <property type="entry name" value="MCPsignal_dom"/>
</dbReference>
<dbReference type="Pfam" id="PF00015">
    <property type="entry name" value="MCPsignal"/>
    <property type="match status" value="1"/>
</dbReference>
<feature type="domain" description="Methyl-accepting transducer" evidence="4">
    <location>
        <begin position="19"/>
        <end position="72"/>
    </location>
</feature>
<dbReference type="GO" id="GO:0016020">
    <property type="term" value="C:membrane"/>
    <property type="evidence" value="ECO:0007669"/>
    <property type="project" value="InterPro"/>
</dbReference>
<gene>
    <name evidence="5" type="ORF">IN07_24020</name>
</gene>
<evidence type="ECO:0000256" key="3">
    <source>
        <dbReference type="PROSITE-ProRule" id="PRU00284"/>
    </source>
</evidence>
<dbReference type="STRING" id="1522368.IN07_24020"/>
<dbReference type="SUPFAM" id="SSF58104">
    <property type="entry name" value="Methyl-accepting chemotaxis protein (MCP) signaling domain"/>
    <property type="match status" value="1"/>
</dbReference>
<evidence type="ECO:0000256" key="2">
    <source>
        <dbReference type="ARBA" id="ARBA00029447"/>
    </source>
</evidence>